<gene>
    <name evidence="2" type="ORF">GCM10022222_47720</name>
</gene>
<name>A0ABP6WYN3_9PSEU</name>
<organism evidence="2 3">
    <name type="scientific">Amycolatopsis ultiminotia</name>
    <dbReference type="NCBI Taxonomy" id="543629"/>
    <lineage>
        <taxon>Bacteria</taxon>
        <taxon>Bacillati</taxon>
        <taxon>Actinomycetota</taxon>
        <taxon>Actinomycetes</taxon>
        <taxon>Pseudonocardiales</taxon>
        <taxon>Pseudonocardiaceae</taxon>
        <taxon>Amycolatopsis</taxon>
    </lineage>
</organism>
<comment type="caution">
    <text evidence="2">The sequence shown here is derived from an EMBL/GenBank/DDBJ whole genome shotgun (WGS) entry which is preliminary data.</text>
</comment>
<feature type="compositionally biased region" description="Gly residues" evidence="1">
    <location>
        <begin position="596"/>
        <end position="615"/>
    </location>
</feature>
<feature type="compositionally biased region" description="Gly residues" evidence="1">
    <location>
        <begin position="654"/>
        <end position="663"/>
    </location>
</feature>
<protein>
    <submittedName>
        <fullName evidence="2">Uncharacterized protein</fullName>
    </submittedName>
</protein>
<feature type="region of interest" description="Disordered" evidence="1">
    <location>
        <begin position="1168"/>
        <end position="1290"/>
    </location>
</feature>
<feature type="compositionally biased region" description="Pro residues" evidence="1">
    <location>
        <begin position="357"/>
        <end position="371"/>
    </location>
</feature>
<feature type="compositionally biased region" description="Low complexity" evidence="1">
    <location>
        <begin position="494"/>
        <end position="520"/>
    </location>
</feature>
<feature type="compositionally biased region" description="Gly residues" evidence="1">
    <location>
        <begin position="781"/>
        <end position="790"/>
    </location>
</feature>
<feature type="compositionally biased region" description="Pro residues" evidence="1">
    <location>
        <begin position="334"/>
        <end position="348"/>
    </location>
</feature>
<feature type="compositionally biased region" description="Gly residues" evidence="1">
    <location>
        <begin position="526"/>
        <end position="535"/>
    </location>
</feature>
<feature type="compositionally biased region" description="Gly residues" evidence="1">
    <location>
        <begin position="229"/>
        <end position="239"/>
    </location>
</feature>
<dbReference type="EMBL" id="BAAAZN010000010">
    <property type="protein sequence ID" value="GAA3558630.1"/>
    <property type="molecule type" value="Genomic_DNA"/>
</dbReference>
<feature type="compositionally biased region" description="Acidic residues" evidence="1">
    <location>
        <begin position="1252"/>
        <end position="1263"/>
    </location>
</feature>
<sequence length="1290" mass="127824">MADDNSHGYTSDDTGVWPDTTQTGNQNSTGDPSKDFDGLSWKQIEAAVLGGGSMEPGQDSLDKAYGNVNWQSLQSAAGVFQEVEQNLTMIAQSIKDQTAALAGDDGPWKGTSAGNFKTMMTTFANKFSDLADRIGDGGGANNVPNNLVNAAAYLQWAQDTIRYIDRYYAAQVIARGKQLDDGRAYISQYPDAVEMMTNDMRKVAGQLSQKYNTVHVNEGKTTPPPTPGPGDGGTGGGDGPDLPDPPPVTDPPPPPPPVTPPPTPPPVTPPPVTTPPPGGNNGPGGDGTPPPVNNAEIPPPPGDQGGTGNGTPPPVNNAEIPPPPGDQGGTGNGTPPPVNNAEIPPPPGDQGGTGNGTPPPVNNAEIPPPPGDQGGTGNGTPPPVNNAEIPPPPGDQGGTGNGTPPPISPPPIAPPPGSTGGGPNGIGNNNIKTPPPGDATGGNNLTSPKLPSPPGGTGNNLGGNNLGGNNAGNLQSPQIPSPPGGSGPGGGLTNNALNPAQLPPGLQQPPADQGPGASAPPMMPPGGMGGAGGMNQPGAERPDSSGLLGNVKEPWLDKIPNGIGDPNSHGETPPGAGNNPGGSSLKSPQIPSPPGGADGLGDGSGNDLGGPGPIKGLGESDLPKLPDPIGGNQNGQQQQQQGPGAGSPPMMPPGGMGGAGGMNQPGAERPDSSGLLGNVKEPWLDKIPNGIGDPNSHGETPPLDSAEWAPPPGDVGGAGGSDSLGDGPGGVGGSESPGDGFKGLGGSDLPKLPDPIGGNQNGEQQQQQGPGQGAPPMVPPGGMGGAGGMNQPGAERPDSAGLLGNVNEPWEVQAPDGIGDPSSHGATPPLQSAGWAPPPGDIGGTKSPGDGPGGVGGSESPGDGFKGLGGSDLPKLPDPIGGNQNGQQQQQQGPGQTAPPMVPPGGMGGAGGMNQPGAERPDSAGLLGNVNEPWAVQAPDGVGDPSAFGETPRSESAAWAAPADNQADTPVELPGAIGNGPQDQQTPGQGAPPMVPPGGMGGAGGMNQPGAERPDSAGLLGNVNEPWAVQAPDGVGDPSAFEETPRSAAASWAMPPAEDAPVEQGVLPSVPVGTSPVDGEPTRPGAGPLTADPQAWVGEPGEPVADQVPANTGWGTAGQTQREEHAAPPVTPHGGDADDIVRIAVVQPIDAEDTSAWDVGTAEFLPGLLPIGTPAQGADRTEEISTDYVERSAEPWRAEQPEPAGPEEAQVMATYHRLRAGQGPLISDDLPMCGDGPEPDPGPSEADSSAAGDEDGEEAEEEERTMADLLRQDDSAWRSSVNRSSSGVLE</sequence>
<feature type="region of interest" description="Disordered" evidence="1">
    <location>
        <begin position="1"/>
        <end position="37"/>
    </location>
</feature>
<feature type="compositionally biased region" description="Low complexity" evidence="1">
    <location>
        <begin position="1277"/>
        <end position="1290"/>
    </location>
</feature>
<feature type="compositionally biased region" description="Polar residues" evidence="1">
    <location>
        <begin position="7"/>
        <end position="31"/>
    </location>
</feature>
<evidence type="ECO:0000313" key="2">
    <source>
        <dbReference type="EMBL" id="GAA3558630.1"/>
    </source>
</evidence>
<feature type="compositionally biased region" description="Pro residues" evidence="1">
    <location>
        <begin position="311"/>
        <end position="325"/>
    </location>
</feature>
<feature type="compositionally biased region" description="Basic and acidic residues" evidence="1">
    <location>
        <begin position="1179"/>
        <end position="1200"/>
    </location>
</feature>
<evidence type="ECO:0000256" key="1">
    <source>
        <dbReference type="SAM" id="MobiDB-lite"/>
    </source>
</evidence>
<feature type="compositionally biased region" description="Low complexity" evidence="1">
    <location>
        <begin position="881"/>
        <end position="899"/>
    </location>
</feature>
<feature type="compositionally biased region" description="Gly residues" evidence="1">
    <location>
        <begin position="455"/>
        <end position="470"/>
    </location>
</feature>
<feature type="compositionally biased region" description="Pro residues" evidence="1">
    <location>
        <begin position="380"/>
        <end position="394"/>
    </location>
</feature>
<feature type="compositionally biased region" description="Gly residues" evidence="1">
    <location>
        <begin position="714"/>
        <end position="746"/>
    </location>
</feature>
<feature type="compositionally biased region" description="Low complexity" evidence="1">
    <location>
        <begin position="630"/>
        <end position="642"/>
    </location>
</feature>
<dbReference type="RefSeq" id="WP_344863399.1">
    <property type="nucleotide sequence ID" value="NZ_BAAAZN010000010.1"/>
</dbReference>
<feature type="compositionally biased region" description="Low complexity" evidence="1">
    <location>
        <begin position="957"/>
        <end position="967"/>
    </location>
</feature>
<feature type="compositionally biased region" description="Gly residues" evidence="1">
    <location>
        <begin position="998"/>
        <end position="1007"/>
    </location>
</feature>
<feature type="compositionally biased region" description="Gly residues" evidence="1">
    <location>
        <begin position="905"/>
        <end position="914"/>
    </location>
</feature>
<reference evidence="3" key="1">
    <citation type="journal article" date="2019" name="Int. J. Syst. Evol. Microbiol.">
        <title>The Global Catalogue of Microorganisms (GCM) 10K type strain sequencing project: providing services to taxonomists for standard genome sequencing and annotation.</title>
        <authorList>
            <consortium name="The Broad Institute Genomics Platform"/>
            <consortium name="The Broad Institute Genome Sequencing Center for Infectious Disease"/>
            <person name="Wu L."/>
            <person name="Ma J."/>
        </authorList>
    </citation>
    <scope>NUCLEOTIDE SEQUENCE [LARGE SCALE GENOMIC DNA]</scope>
    <source>
        <strain evidence="3">JCM 16898</strain>
    </source>
</reference>
<proteinExistence type="predicted"/>
<keyword evidence="3" id="KW-1185">Reference proteome</keyword>
<feature type="compositionally biased region" description="Basic and acidic residues" evidence="1">
    <location>
        <begin position="1264"/>
        <end position="1276"/>
    </location>
</feature>
<feature type="compositionally biased region" description="Low complexity" evidence="1">
    <location>
        <begin position="757"/>
        <end position="769"/>
    </location>
</feature>
<accession>A0ABP6WYN3</accession>
<feature type="region of interest" description="Disordered" evidence="1">
    <location>
        <begin position="216"/>
        <end position="1138"/>
    </location>
</feature>
<dbReference type="Proteomes" id="UP001500689">
    <property type="component" value="Unassembled WGS sequence"/>
</dbReference>
<evidence type="ECO:0000313" key="3">
    <source>
        <dbReference type="Proteomes" id="UP001500689"/>
    </source>
</evidence>
<feature type="compositionally biased region" description="Pro residues" evidence="1">
    <location>
        <begin position="242"/>
        <end position="278"/>
    </location>
</feature>
<feature type="compositionally biased region" description="Gly residues" evidence="1">
    <location>
        <begin position="850"/>
        <end position="870"/>
    </location>
</feature>
<feature type="compositionally biased region" description="Pro residues" evidence="1">
    <location>
        <begin position="288"/>
        <end position="302"/>
    </location>
</feature>
<feature type="compositionally biased region" description="Polar residues" evidence="1">
    <location>
        <begin position="1109"/>
        <end position="1120"/>
    </location>
</feature>
<feature type="compositionally biased region" description="Pro residues" evidence="1">
    <location>
        <begin position="403"/>
        <end position="417"/>
    </location>
</feature>